<dbReference type="GO" id="GO:0003723">
    <property type="term" value="F:RNA binding"/>
    <property type="evidence" value="ECO:0007669"/>
    <property type="project" value="InterPro"/>
</dbReference>
<protein>
    <recommendedName>
        <fullName evidence="5">Pentatricopeptide repeat-containing protein</fullName>
    </recommendedName>
</protein>
<dbReference type="AlphaFoldDB" id="A0A8K0HEB0"/>
<dbReference type="OrthoDB" id="1900964at2759"/>
<dbReference type="PANTHER" id="PTHR47594:SF5">
    <property type="entry name" value="PENTACOTRIPEPTIDE-REPEAT REGION OF PRORP DOMAIN-CONTAINING PROTEIN"/>
    <property type="match status" value="1"/>
</dbReference>
<dbReference type="NCBIfam" id="TIGR00756">
    <property type="entry name" value="PPR"/>
    <property type="match status" value="2"/>
</dbReference>
<organism evidence="3 4">
    <name type="scientific">Rhamnella rubrinervis</name>
    <dbReference type="NCBI Taxonomy" id="2594499"/>
    <lineage>
        <taxon>Eukaryota</taxon>
        <taxon>Viridiplantae</taxon>
        <taxon>Streptophyta</taxon>
        <taxon>Embryophyta</taxon>
        <taxon>Tracheophyta</taxon>
        <taxon>Spermatophyta</taxon>
        <taxon>Magnoliopsida</taxon>
        <taxon>eudicotyledons</taxon>
        <taxon>Gunneridae</taxon>
        <taxon>Pentapetalae</taxon>
        <taxon>rosids</taxon>
        <taxon>fabids</taxon>
        <taxon>Rosales</taxon>
        <taxon>Rhamnaceae</taxon>
        <taxon>rhamnoid group</taxon>
        <taxon>Rhamneae</taxon>
        <taxon>Rhamnella</taxon>
    </lineage>
</organism>
<dbReference type="PANTHER" id="PTHR47594">
    <property type="entry name" value="PPR CONTAINING PLANT-LIKE PROTEIN"/>
    <property type="match status" value="1"/>
</dbReference>
<dbReference type="InterPro" id="IPR044190">
    <property type="entry name" value="THA8-like"/>
</dbReference>
<dbReference type="InterPro" id="IPR011990">
    <property type="entry name" value="TPR-like_helical_dom_sf"/>
</dbReference>
<dbReference type="PROSITE" id="PS51375">
    <property type="entry name" value="PPR"/>
    <property type="match status" value="2"/>
</dbReference>
<gene>
    <name evidence="3" type="ORF">FNV43_RR07106</name>
</gene>
<accession>A0A8K0HEB0</accession>
<feature type="repeat" description="PPR" evidence="2">
    <location>
        <begin position="163"/>
        <end position="197"/>
    </location>
</feature>
<evidence type="ECO:0000256" key="2">
    <source>
        <dbReference type="PROSITE-ProRule" id="PRU00708"/>
    </source>
</evidence>
<name>A0A8K0HEB0_9ROSA</name>
<dbReference type="InterPro" id="IPR002885">
    <property type="entry name" value="PPR_rpt"/>
</dbReference>
<dbReference type="GO" id="GO:0009658">
    <property type="term" value="P:chloroplast organization"/>
    <property type="evidence" value="ECO:0007669"/>
    <property type="project" value="InterPro"/>
</dbReference>
<comment type="caution">
    <text evidence="3">The sequence shown here is derived from an EMBL/GenBank/DDBJ whole genome shotgun (WGS) entry which is preliminary data.</text>
</comment>
<dbReference type="GO" id="GO:0000373">
    <property type="term" value="P:Group II intron splicing"/>
    <property type="evidence" value="ECO:0007669"/>
    <property type="project" value="InterPro"/>
</dbReference>
<evidence type="ECO:0000313" key="4">
    <source>
        <dbReference type="Proteomes" id="UP000796880"/>
    </source>
</evidence>
<dbReference type="Pfam" id="PF13041">
    <property type="entry name" value="PPR_2"/>
    <property type="match status" value="1"/>
</dbReference>
<dbReference type="Pfam" id="PF01535">
    <property type="entry name" value="PPR"/>
    <property type="match status" value="1"/>
</dbReference>
<reference evidence="3" key="1">
    <citation type="submission" date="2020-03" db="EMBL/GenBank/DDBJ databases">
        <title>A high-quality chromosome-level genome assembly of a woody plant with both climbing and erect habits, Rhamnella rubrinervis.</title>
        <authorList>
            <person name="Lu Z."/>
            <person name="Yang Y."/>
            <person name="Zhu X."/>
            <person name="Sun Y."/>
        </authorList>
    </citation>
    <scope>NUCLEOTIDE SEQUENCE</scope>
    <source>
        <strain evidence="3">BYM</strain>
        <tissue evidence="3">Leaf</tissue>
    </source>
</reference>
<evidence type="ECO:0008006" key="5">
    <source>
        <dbReference type="Google" id="ProtNLM"/>
    </source>
</evidence>
<dbReference type="Proteomes" id="UP000796880">
    <property type="component" value="Unassembled WGS sequence"/>
</dbReference>
<keyword evidence="1" id="KW-0677">Repeat</keyword>
<feature type="repeat" description="PPR" evidence="2">
    <location>
        <begin position="128"/>
        <end position="162"/>
    </location>
</feature>
<evidence type="ECO:0000256" key="1">
    <source>
        <dbReference type="ARBA" id="ARBA00022737"/>
    </source>
</evidence>
<dbReference type="EMBL" id="VOIH02000003">
    <property type="protein sequence ID" value="KAF3451017.1"/>
    <property type="molecule type" value="Genomic_DNA"/>
</dbReference>
<evidence type="ECO:0000313" key="3">
    <source>
        <dbReference type="EMBL" id="KAF3451017.1"/>
    </source>
</evidence>
<proteinExistence type="predicted"/>
<sequence>MDSTSLGSPKLHFGLVGTRQNLPKYHLRSSLAPRSYATPFVMCGLRGGTRKPLWRSSVLSTESIQAVQYLKLAKSNPSKLEAVFGARVARLLKADLLDTFAELQRQNELDLALKVFKFIRREVWYKPDLSLYCDMILLLGKNKLIEFAEELFSELKKEGLEPDTRAFTEMIGAYMHVGMTEKVMETYELMKASGCTPDKLTFKILIKNLENEGEEELVAAIKKECAEYIESPEKFLEEVAKKHGRLLQKGSFDFQNSARVSLTGFAVNSGC</sequence>
<keyword evidence="4" id="KW-1185">Reference proteome</keyword>
<dbReference type="Gene3D" id="1.25.40.10">
    <property type="entry name" value="Tetratricopeptide repeat domain"/>
    <property type="match status" value="1"/>
</dbReference>